<sequence length="353" mass="41008">MERIASSHLESRYEVPLFTDVMNQSITTNSVGLSPFMMNASLICAYQPLFIHNVTTSYFDFSKSNFFKASFKSDMTNSSAYNEEFLDNISKPSHGGQIIQELQRQNVPSYHHICTEPLMFPDYSYSFACHRKMNQLHAKSQHKTFCKSKLTQKQIHSKSRGDSLQNTSTRMKGTRPLATNRSIESVVPLVSKDEETQNKQPRFPHKNIQSSRQRCFKCRKCESYFSSRAGLCVHERTHTGEKPYQCKTCRKSFAQLGHVQRHQKVHTREKPYHCNICDARVRDKASMRYHILAHQGIKPFSCDQCDARFTKRSSLVKHRKVHTKAFRYKCHHCKASFREKAGLSRHTRCQHNA</sequence>
<evidence type="ECO:0000313" key="11">
    <source>
        <dbReference type="Proteomes" id="UP001642483"/>
    </source>
</evidence>
<evidence type="ECO:0000256" key="7">
    <source>
        <dbReference type="PROSITE-ProRule" id="PRU00042"/>
    </source>
</evidence>
<keyword evidence="6" id="KW-0539">Nucleus</keyword>
<keyword evidence="3" id="KW-0677">Repeat</keyword>
<dbReference type="EMBL" id="CAWYQH010000119">
    <property type="protein sequence ID" value="CAK8690412.1"/>
    <property type="molecule type" value="Genomic_DNA"/>
</dbReference>
<feature type="domain" description="C2H2-type" evidence="9">
    <location>
        <begin position="216"/>
        <end position="243"/>
    </location>
</feature>
<dbReference type="PANTHER" id="PTHR16515:SF49">
    <property type="entry name" value="GASTRULA ZINC FINGER PROTEIN XLCGF49.1-LIKE-RELATED"/>
    <property type="match status" value="1"/>
</dbReference>
<name>A0ABP0GF50_CLALP</name>
<comment type="subcellular location">
    <subcellularLocation>
        <location evidence="1">Nucleus</location>
    </subcellularLocation>
</comment>
<evidence type="ECO:0000256" key="1">
    <source>
        <dbReference type="ARBA" id="ARBA00004123"/>
    </source>
</evidence>
<evidence type="ECO:0000256" key="2">
    <source>
        <dbReference type="ARBA" id="ARBA00022723"/>
    </source>
</evidence>
<feature type="domain" description="C2H2-type" evidence="9">
    <location>
        <begin position="244"/>
        <end position="271"/>
    </location>
</feature>
<dbReference type="SUPFAM" id="SSF57667">
    <property type="entry name" value="beta-beta-alpha zinc fingers"/>
    <property type="match status" value="3"/>
</dbReference>
<feature type="domain" description="C2H2-type" evidence="9">
    <location>
        <begin position="300"/>
        <end position="323"/>
    </location>
</feature>
<feature type="domain" description="C2H2-type" evidence="9">
    <location>
        <begin position="328"/>
        <end position="353"/>
    </location>
</feature>
<evidence type="ECO:0000256" key="5">
    <source>
        <dbReference type="ARBA" id="ARBA00022833"/>
    </source>
</evidence>
<keyword evidence="11" id="KW-1185">Reference proteome</keyword>
<dbReference type="PROSITE" id="PS50157">
    <property type="entry name" value="ZINC_FINGER_C2H2_2"/>
    <property type="match status" value="5"/>
</dbReference>
<dbReference type="InterPro" id="IPR013087">
    <property type="entry name" value="Znf_C2H2_type"/>
</dbReference>
<keyword evidence="5" id="KW-0862">Zinc</keyword>
<dbReference type="PROSITE" id="PS00028">
    <property type="entry name" value="ZINC_FINGER_C2H2_1"/>
    <property type="match status" value="5"/>
</dbReference>
<evidence type="ECO:0000256" key="4">
    <source>
        <dbReference type="ARBA" id="ARBA00022771"/>
    </source>
</evidence>
<reference evidence="10 11" key="1">
    <citation type="submission" date="2024-02" db="EMBL/GenBank/DDBJ databases">
        <authorList>
            <person name="Daric V."/>
            <person name="Darras S."/>
        </authorList>
    </citation>
    <scope>NUCLEOTIDE SEQUENCE [LARGE SCALE GENOMIC DNA]</scope>
</reference>
<evidence type="ECO:0000313" key="10">
    <source>
        <dbReference type="EMBL" id="CAK8690412.1"/>
    </source>
</evidence>
<protein>
    <recommendedName>
        <fullName evidence="9">C2H2-type domain-containing protein</fullName>
    </recommendedName>
</protein>
<organism evidence="10 11">
    <name type="scientific">Clavelina lepadiformis</name>
    <name type="common">Light-bulb sea squirt</name>
    <name type="synonym">Ascidia lepadiformis</name>
    <dbReference type="NCBI Taxonomy" id="159417"/>
    <lineage>
        <taxon>Eukaryota</taxon>
        <taxon>Metazoa</taxon>
        <taxon>Chordata</taxon>
        <taxon>Tunicata</taxon>
        <taxon>Ascidiacea</taxon>
        <taxon>Aplousobranchia</taxon>
        <taxon>Clavelinidae</taxon>
        <taxon>Clavelina</taxon>
    </lineage>
</organism>
<feature type="compositionally biased region" description="Polar residues" evidence="8">
    <location>
        <begin position="162"/>
        <end position="174"/>
    </location>
</feature>
<accession>A0ABP0GF50</accession>
<evidence type="ECO:0000259" key="9">
    <source>
        <dbReference type="PROSITE" id="PS50157"/>
    </source>
</evidence>
<dbReference type="SMART" id="SM00355">
    <property type="entry name" value="ZnF_C2H2"/>
    <property type="match status" value="5"/>
</dbReference>
<evidence type="ECO:0000256" key="6">
    <source>
        <dbReference type="ARBA" id="ARBA00023242"/>
    </source>
</evidence>
<keyword evidence="4 7" id="KW-0863">Zinc-finger</keyword>
<dbReference type="InterPro" id="IPR036236">
    <property type="entry name" value="Znf_C2H2_sf"/>
</dbReference>
<gene>
    <name evidence="10" type="ORF">CVLEPA_LOCUS23035</name>
</gene>
<keyword evidence="2" id="KW-0479">Metal-binding</keyword>
<feature type="region of interest" description="Disordered" evidence="8">
    <location>
        <begin position="151"/>
        <end position="174"/>
    </location>
</feature>
<dbReference type="Gene3D" id="3.30.160.60">
    <property type="entry name" value="Classic Zinc Finger"/>
    <property type="match status" value="4"/>
</dbReference>
<proteinExistence type="predicted"/>
<dbReference type="InterPro" id="IPR050331">
    <property type="entry name" value="Zinc_finger"/>
</dbReference>
<dbReference type="Pfam" id="PF00096">
    <property type="entry name" value="zf-C2H2"/>
    <property type="match status" value="2"/>
</dbReference>
<dbReference type="PANTHER" id="PTHR16515">
    <property type="entry name" value="PR DOMAIN ZINC FINGER PROTEIN"/>
    <property type="match status" value="1"/>
</dbReference>
<feature type="domain" description="C2H2-type" evidence="9">
    <location>
        <begin position="272"/>
        <end position="299"/>
    </location>
</feature>
<comment type="caution">
    <text evidence="10">The sequence shown here is derived from an EMBL/GenBank/DDBJ whole genome shotgun (WGS) entry which is preliminary data.</text>
</comment>
<evidence type="ECO:0000256" key="8">
    <source>
        <dbReference type="SAM" id="MobiDB-lite"/>
    </source>
</evidence>
<evidence type="ECO:0000256" key="3">
    <source>
        <dbReference type="ARBA" id="ARBA00022737"/>
    </source>
</evidence>
<dbReference type="Proteomes" id="UP001642483">
    <property type="component" value="Unassembled WGS sequence"/>
</dbReference>